<evidence type="ECO:0000313" key="9">
    <source>
        <dbReference type="Proteomes" id="UP000050326"/>
    </source>
</evidence>
<feature type="region of interest" description="Disordered" evidence="5">
    <location>
        <begin position="26"/>
        <end position="46"/>
    </location>
</feature>
<dbReference type="STRING" id="36849.OXPF_10910"/>
<dbReference type="PROSITE" id="PS51257">
    <property type="entry name" value="PROKAR_LIPOPROTEIN"/>
    <property type="match status" value="1"/>
</dbReference>
<evidence type="ECO:0000256" key="1">
    <source>
        <dbReference type="ARBA" id="ARBA00004196"/>
    </source>
</evidence>
<dbReference type="PANTHER" id="PTHR30532:SF28">
    <property type="entry name" value="PETROBACTIN-BINDING PROTEIN YCLQ"/>
    <property type="match status" value="1"/>
</dbReference>
<evidence type="ECO:0000256" key="3">
    <source>
        <dbReference type="ARBA" id="ARBA00022448"/>
    </source>
</evidence>
<feature type="compositionally biased region" description="Low complexity" evidence="5">
    <location>
        <begin position="27"/>
        <end position="44"/>
    </location>
</feature>
<dbReference type="EMBL" id="LKET01000026">
    <property type="protein sequence ID" value="KPU45200.1"/>
    <property type="molecule type" value="Genomic_DNA"/>
</dbReference>
<dbReference type="Pfam" id="PF01497">
    <property type="entry name" value="Peripla_BP_2"/>
    <property type="match status" value="1"/>
</dbReference>
<dbReference type="GO" id="GO:0030288">
    <property type="term" value="C:outer membrane-bounded periplasmic space"/>
    <property type="evidence" value="ECO:0007669"/>
    <property type="project" value="TreeGrafter"/>
</dbReference>
<evidence type="ECO:0000313" key="8">
    <source>
        <dbReference type="EMBL" id="KPU45200.1"/>
    </source>
</evidence>
<evidence type="ECO:0000259" key="7">
    <source>
        <dbReference type="PROSITE" id="PS50983"/>
    </source>
</evidence>
<evidence type="ECO:0000256" key="5">
    <source>
        <dbReference type="SAM" id="MobiDB-lite"/>
    </source>
</evidence>
<feature type="signal peptide" evidence="6">
    <location>
        <begin position="1"/>
        <end position="27"/>
    </location>
</feature>
<name>A0A0N8NTL9_9CLOT</name>
<dbReference type="Gene3D" id="3.40.50.1980">
    <property type="entry name" value="Nitrogenase molybdenum iron protein domain"/>
    <property type="match status" value="2"/>
</dbReference>
<comment type="subcellular location">
    <subcellularLocation>
        <location evidence="1">Cell envelope</location>
    </subcellularLocation>
</comment>
<dbReference type="AlphaFoldDB" id="A0A0N8NTL9"/>
<proteinExistence type="inferred from homology"/>
<accession>A0A0N8NTL9</accession>
<evidence type="ECO:0000256" key="6">
    <source>
        <dbReference type="SAM" id="SignalP"/>
    </source>
</evidence>
<sequence length="353" mass="38636">MKKSIISFILTAMMALGALSLSGCNKAPETQAPEETPAETVTVTDSDGKEVTLNTNPTKVAIYDYSILDILYNGDFDKTGITQLIVPSKDSLPADLSFYKEAGDDKVISGGSLFYVDWDVLDLVQPELVITGGRAFGVGASGESLSKEEKEKYMTDTFARYPDASFMKLTTNASNSQLLKDIEHNITTLGQIFPSIKPELDAKLEKIKKDFADINAKAKSSGKKALFCMMVDQTTLSVFNPNSRFDMLYEDFGFTPVDDGAVAWTNQHGFDVRAEYVLEKNPDVIFLLDRSATVGTGAGAENFMNDPIIKQTQAAKNGDIYVLTGDAWYTMTGGITAAERMVEDINQYISKLN</sequence>
<dbReference type="InterPro" id="IPR002491">
    <property type="entry name" value="ABC_transptr_periplasmic_BD"/>
</dbReference>
<dbReference type="GO" id="GO:1901678">
    <property type="term" value="P:iron coordination entity transport"/>
    <property type="evidence" value="ECO:0007669"/>
    <property type="project" value="UniProtKB-ARBA"/>
</dbReference>
<keyword evidence="9" id="KW-1185">Reference proteome</keyword>
<dbReference type="SUPFAM" id="SSF53807">
    <property type="entry name" value="Helical backbone' metal receptor"/>
    <property type="match status" value="1"/>
</dbReference>
<dbReference type="RefSeq" id="WP_054874197.1">
    <property type="nucleotide sequence ID" value="NZ_LKET01000026.1"/>
</dbReference>
<keyword evidence="4 6" id="KW-0732">Signal</keyword>
<gene>
    <name evidence="8" type="primary">yclQ</name>
    <name evidence="8" type="ORF">OXPF_10910</name>
</gene>
<reference evidence="8 9" key="1">
    <citation type="submission" date="2015-09" db="EMBL/GenBank/DDBJ databases">
        <title>Genome sequence of Oxobacter pfennigii DSM 3222.</title>
        <authorList>
            <person name="Poehlein A."/>
            <person name="Bengelsdorf F.R."/>
            <person name="Schiel-Bengelsdorf B."/>
            <person name="Duerre P."/>
            <person name="Daniel R."/>
        </authorList>
    </citation>
    <scope>NUCLEOTIDE SEQUENCE [LARGE SCALE GENOMIC DNA]</scope>
    <source>
        <strain evidence="8 9">DSM 3222</strain>
    </source>
</reference>
<dbReference type="PANTHER" id="PTHR30532">
    <property type="entry name" value="IRON III DICITRATE-BINDING PERIPLASMIC PROTEIN"/>
    <property type="match status" value="1"/>
</dbReference>
<organism evidence="8 9">
    <name type="scientific">Oxobacter pfennigii</name>
    <dbReference type="NCBI Taxonomy" id="36849"/>
    <lineage>
        <taxon>Bacteria</taxon>
        <taxon>Bacillati</taxon>
        <taxon>Bacillota</taxon>
        <taxon>Clostridia</taxon>
        <taxon>Eubacteriales</taxon>
        <taxon>Clostridiaceae</taxon>
        <taxon>Oxobacter</taxon>
    </lineage>
</organism>
<dbReference type="InterPro" id="IPR051313">
    <property type="entry name" value="Bact_iron-sidero_bind"/>
</dbReference>
<comment type="caution">
    <text evidence="8">The sequence shown here is derived from an EMBL/GenBank/DDBJ whole genome shotgun (WGS) entry which is preliminary data.</text>
</comment>
<evidence type="ECO:0000256" key="4">
    <source>
        <dbReference type="ARBA" id="ARBA00022729"/>
    </source>
</evidence>
<evidence type="ECO:0000256" key="2">
    <source>
        <dbReference type="ARBA" id="ARBA00008814"/>
    </source>
</evidence>
<keyword evidence="3" id="KW-0813">Transport</keyword>
<dbReference type="OrthoDB" id="63946at2"/>
<comment type="similarity">
    <text evidence="2">Belongs to the bacterial solute-binding protein 8 family.</text>
</comment>
<feature type="chain" id="PRO_5006028838" evidence="6">
    <location>
        <begin position="28"/>
        <end position="353"/>
    </location>
</feature>
<dbReference type="PROSITE" id="PS50983">
    <property type="entry name" value="FE_B12_PBP"/>
    <property type="match status" value="1"/>
</dbReference>
<protein>
    <submittedName>
        <fullName evidence="8">Putative ABC transporter solute-binding protein YclQ</fullName>
    </submittedName>
</protein>
<feature type="domain" description="Fe/B12 periplasmic-binding" evidence="7">
    <location>
        <begin position="59"/>
        <end position="353"/>
    </location>
</feature>
<dbReference type="Proteomes" id="UP000050326">
    <property type="component" value="Unassembled WGS sequence"/>
</dbReference>